<gene>
    <name evidence="1" type="ORF">UFOVP216_42</name>
</gene>
<organism evidence="1">
    <name type="scientific">uncultured Caudovirales phage</name>
    <dbReference type="NCBI Taxonomy" id="2100421"/>
    <lineage>
        <taxon>Viruses</taxon>
        <taxon>Duplodnaviria</taxon>
        <taxon>Heunggongvirae</taxon>
        <taxon>Uroviricota</taxon>
        <taxon>Caudoviricetes</taxon>
        <taxon>Peduoviridae</taxon>
        <taxon>Maltschvirus</taxon>
        <taxon>Maltschvirus maltsch</taxon>
    </lineage>
</organism>
<reference evidence="1" key="1">
    <citation type="submission" date="2020-05" db="EMBL/GenBank/DDBJ databases">
        <authorList>
            <person name="Chiriac C."/>
            <person name="Salcher M."/>
            <person name="Ghai R."/>
            <person name="Kavagutti S V."/>
        </authorList>
    </citation>
    <scope>NUCLEOTIDE SEQUENCE</scope>
</reference>
<name>A0A6J7WP49_9CAUD</name>
<accession>A0A6J7WP49</accession>
<sequence length="658" mass="74653">MYGLRYTISQILRNENTQTIEIYEEGYADDIVKSYTPSEIILQPNSSEEYPYPSIISSQLNFTIILETQDDYDQFPDVLSKNDRKYWVVYKEGSTVIWRGFLFNDYSQIGFSTGINQASLVCVDGISFLQDQEYQFEVTDSINTTQQWLDLIFVALRFLGYPEDLYLVIACSFYAEGMLNRSDGDSNEPFAQTYQYRRDFVGVSFYDIIENMLRTFNCRMYQANGDWWITSTMEVAAPTRYYTKYDVGTYATIYSSGVLDNVVNIAPYEDGNVHFIDNSQTKILRKGFYNIQLRNRYTSPINLIHNANLKEIVGGTPPIPVPPLSAYGWFVGLSGTASATVIVNEYEQFNSYYLSAGTGDAYLQISGGVAPFLYTPYVGGFPLNFSVEHKNSSAMKIQVALLNTGSGNKYLDNNGAWQISSSTYITFPAWDAKDPWGSFSLTIPPYLVGLFTTTFLMGYLNIKILVENNSTELRNFVLTQSQTDIQYAVVANETTEDKSTLKVFEIPYGQIYPNANGMQVLTLGSLYDSSGVFLKNWYFEYLVAGGSQILSSIAWQYVKIYQRNIATLEADLGAIQADNGYINLDKVYTVTDPSTGNLSYNGKQFALNRLTTNSYYDQVKGVQLIEIYYDEEAVFTFIQYITDTGQLGPFWNLQLNIF</sequence>
<dbReference type="EMBL" id="LR798263">
    <property type="protein sequence ID" value="CAB5218638.1"/>
    <property type="molecule type" value="Genomic_DNA"/>
</dbReference>
<protein>
    <submittedName>
        <fullName evidence="1">Uncharacterized protein</fullName>
    </submittedName>
</protein>
<proteinExistence type="predicted"/>
<evidence type="ECO:0000313" key="1">
    <source>
        <dbReference type="EMBL" id="CAB5218638.1"/>
    </source>
</evidence>